<comment type="subcellular location">
    <subcellularLocation>
        <location evidence="1">Nucleus</location>
    </subcellularLocation>
</comment>
<comment type="caution">
    <text evidence="10">The sequence shown here is derived from an EMBL/GenBank/DDBJ whole genome shotgun (WGS) entry which is preliminary data.</text>
</comment>
<evidence type="ECO:0000256" key="6">
    <source>
        <dbReference type="ARBA" id="ARBA00022741"/>
    </source>
</evidence>
<dbReference type="EMBL" id="WHWC01000005">
    <property type="protein sequence ID" value="KAG8381796.1"/>
    <property type="molecule type" value="Genomic_DNA"/>
</dbReference>
<accession>A0AAV6XMK2</accession>
<gene>
    <name evidence="10" type="ORF">BUALT_Bualt05G0010000</name>
</gene>
<evidence type="ECO:0000313" key="10">
    <source>
        <dbReference type="EMBL" id="KAG8381796.1"/>
    </source>
</evidence>
<reference evidence="10" key="1">
    <citation type="submission" date="2019-10" db="EMBL/GenBank/DDBJ databases">
        <authorList>
            <person name="Zhang R."/>
            <person name="Pan Y."/>
            <person name="Wang J."/>
            <person name="Ma R."/>
            <person name="Yu S."/>
        </authorList>
    </citation>
    <scope>NUCLEOTIDE SEQUENCE</scope>
    <source>
        <strain evidence="10">LA-IB0</strain>
        <tissue evidence="10">Leaf</tissue>
    </source>
</reference>
<evidence type="ECO:0000313" key="11">
    <source>
        <dbReference type="Proteomes" id="UP000826271"/>
    </source>
</evidence>
<keyword evidence="5" id="KW-0808">Transferase</keyword>
<sequence length="290" mass="33207">MFSFDTTLQALGYLGGIHLAVLAAFICRRHPNAPLSVLVSDFFHTYATWRREADPVILEDDNMSPMSRMCIQYCDSNITKSTFDIIKTEFRRAHDFLVRDFDWRPLFEVVSYAKNYESFLKISVSSRHKNELGDWVGWVKSRMPRLLFKLEKLPGFCHPNPTTYGGSDLSKVFYWGLDTNKSNIINVESIQEDFMRILMGRHEGPIGTMELRVVNASEFPEVKTNKWSTIATKTRRAINIVNAIKEISIQNAVIGIVEGIIWVTLARRLDFIIAPDHAESLAANEAIREN</sequence>
<evidence type="ECO:0000256" key="1">
    <source>
        <dbReference type="ARBA" id="ARBA00004123"/>
    </source>
</evidence>
<organism evidence="10 11">
    <name type="scientific">Buddleja alternifolia</name>
    <dbReference type="NCBI Taxonomy" id="168488"/>
    <lineage>
        <taxon>Eukaryota</taxon>
        <taxon>Viridiplantae</taxon>
        <taxon>Streptophyta</taxon>
        <taxon>Embryophyta</taxon>
        <taxon>Tracheophyta</taxon>
        <taxon>Spermatophyta</taxon>
        <taxon>Magnoliopsida</taxon>
        <taxon>eudicotyledons</taxon>
        <taxon>Gunneridae</taxon>
        <taxon>Pentapetalae</taxon>
        <taxon>asterids</taxon>
        <taxon>lamiids</taxon>
        <taxon>Lamiales</taxon>
        <taxon>Scrophulariaceae</taxon>
        <taxon>Buddlejeae</taxon>
        <taxon>Buddleja</taxon>
    </lineage>
</organism>
<keyword evidence="8" id="KW-0539">Nucleus</keyword>
<name>A0AAV6XMK2_9LAMI</name>
<evidence type="ECO:0000256" key="5">
    <source>
        <dbReference type="ARBA" id="ARBA00022679"/>
    </source>
</evidence>
<evidence type="ECO:0000256" key="8">
    <source>
        <dbReference type="ARBA" id="ARBA00023242"/>
    </source>
</evidence>
<feature type="domain" description="Poly(A) polymerase central" evidence="9">
    <location>
        <begin position="10"/>
        <end position="66"/>
    </location>
</feature>
<evidence type="ECO:0000256" key="4">
    <source>
        <dbReference type="ARBA" id="ARBA00022664"/>
    </source>
</evidence>
<dbReference type="GO" id="GO:1990817">
    <property type="term" value="F:poly(A) RNA polymerase activity"/>
    <property type="evidence" value="ECO:0007669"/>
    <property type="project" value="UniProtKB-EC"/>
</dbReference>
<comment type="similarity">
    <text evidence="2">Belongs to the poly(A) polymerase family.</text>
</comment>
<dbReference type="GO" id="GO:0005634">
    <property type="term" value="C:nucleus"/>
    <property type="evidence" value="ECO:0007669"/>
    <property type="project" value="UniProtKB-SubCell"/>
</dbReference>
<dbReference type="SUPFAM" id="SSF81631">
    <property type="entry name" value="PAP/OAS1 substrate-binding domain"/>
    <property type="match status" value="1"/>
</dbReference>
<dbReference type="InterPro" id="IPR007012">
    <property type="entry name" value="PolA_pol_cen_dom"/>
</dbReference>
<evidence type="ECO:0000256" key="3">
    <source>
        <dbReference type="ARBA" id="ARBA00012388"/>
    </source>
</evidence>
<dbReference type="GO" id="GO:0006397">
    <property type="term" value="P:mRNA processing"/>
    <property type="evidence" value="ECO:0007669"/>
    <property type="project" value="UniProtKB-KW"/>
</dbReference>
<protein>
    <recommendedName>
        <fullName evidence="3">polynucleotide adenylyltransferase</fullName>
        <ecNumber evidence="3">2.7.7.19</ecNumber>
    </recommendedName>
</protein>
<dbReference type="GO" id="GO:0005524">
    <property type="term" value="F:ATP binding"/>
    <property type="evidence" value="ECO:0007669"/>
    <property type="project" value="UniProtKB-KW"/>
</dbReference>
<keyword evidence="4" id="KW-0507">mRNA processing</keyword>
<dbReference type="EC" id="2.7.7.19" evidence="3"/>
<dbReference type="SUPFAM" id="SSF55003">
    <property type="entry name" value="PAP/Archaeal CCA-adding enzyme, C-terminal domain"/>
    <property type="match status" value="1"/>
</dbReference>
<evidence type="ECO:0000256" key="7">
    <source>
        <dbReference type="ARBA" id="ARBA00022840"/>
    </source>
</evidence>
<dbReference type="Pfam" id="PF04928">
    <property type="entry name" value="PAP_central"/>
    <property type="match status" value="1"/>
</dbReference>
<proteinExistence type="inferred from homology"/>
<dbReference type="InterPro" id="IPR011068">
    <property type="entry name" value="NuclTrfase_I-like_C"/>
</dbReference>
<keyword evidence="6" id="KW-0547">Nucleotide-binding</keyword>
<dbReference type="Gene3D" id="1.10.1410.10">
    <property type="match status" value="1"/>
</dbReference>
<keyword evidence="7" id="KW-0067">ATP-binding</keyword>
<evidence type="ECO:0000256" key="2">
    <source>
        <dbReference type="ARBA" id="ARBA00010912"/>
    </source>
</evidence>
<dbReference type="AlphaFoldDB" id="A0AAV6XMK2"/>
<dbReference type="GO" id="GO:0031123">
    <property type="term" value="P:RNA 3'-end processing"/>
    <property type="evidence" value="ECO:0007669"/>
    <property type="project" value="InterPro"/>
</dbReference>
<dbReference type="PANTHER" id="PTHR10682">
    <property type="entry name" value="POLY A POLYMERASE"/>
    <property type="match status" value="1"/>
</dbReference>
<keyword evidence="11" id="KW-1185">Reference proteome</keyword>
<dbReference type="Gene3D" id="3.30.70.590">
    <property type="entry name" value="Poly(A) polymerase predicted RNA binding domain"/>
    <property type="match status" value="1"/>
</dbReference>
<evidence type="ECO:0000259" key="9">
    <source>
        <dbReference type="Pfam" id="PF04928"/>
    </source>
</evidence>
<dbReference type="Proteomes" id="UP000826271">
    <property type="component" value="Unassembled WGS sequence"/>
</dbReference>
<dbReference type="GO" id="GO:0003723">
    <property type="term" value="F:RNA binding"/>
    <property type="evidence" value="ECO:0007669"/>
    <property type="project" value="InterPro"/>
</dbReference>
<dbReference type="PANTHER" id="PTHR10682:SF33">
    <property type="entry name" value="NUCLEAR POLY(A) POLYMERASE 3"/>
    <property type="match status" value="1"/>
</dbReference>